<evidence type="ECO:0000313" key="2">
    <source>
        <dbReference type="Proteomes" id="UP000556436"/>
    </source>
</evidence>
<organism evidence="1 2">
    <name type="scientific">Streptomyces netropsis</name>
    <name type="common">Streptoverticillium netropsis</name>
    <dbReference type="NCBI Taxonomy" id="55404"/>
    <lineage>
        <taxon>Bacteria</taxon>
        <taxon>Bacillati</taxon>
        <taxon>Actinomycetota</taxon>
        <taxon>Actinomycetes</taxon>
        <taxon>Kitasatosporales</taxon>
        <taxon>Streptomycetaceae</taxon>
        <taxon>Streptomyces</taxon>
    </lineage>
</organism>
<name>A0A7W7LH93_STRNE</name>
<dbReference type="RefSeq" id="WP_184738256.1">
    <property type="nucleotide sequence ID" value="NZ_CP147867.1"/>
</dbReference>
<dbReference type="AlphaFoldDB" id="A0A7W7LH93"/>
<gene>
    <name evidence="1" type="ORF">FHS38_005722</name>
</gene>
<dbReference type="Proteomes" id="UP000556436">
    <property type="component" value="Unassembled WGS sequence"/>
</dbReference>
<proteinExistence type="predicted"/>
<comment type="caution">
    <text evidence="1">The sequence shown here is derived from an EMBL/GenBank/DDBJ whole genome shotgun (WGS) entry which is preliminary data.</text>
</comment>
<accession>A0A7W7LH93</accession>
<evidence type="ECO:0000313" key="1">
    <source>
        <dbReference type="EMBL" id="MBB4889646.1"/>
    </source>
</evidence>
<sequence>MDKLIKKMAQDNVWKGWVAANSARDAAKDGCISVAKSGCISAAPKAGCIS</sequence>
<keyword evidence="2" id="KW-1185">Reference proteome</keyword>
<dbReference type="EMBL" id="JACHJG010000014">
    <property type="protein sequence ID" value="MBB4889646.1"/>
    <property type="molecule type" value="Genomic_DNA"/>
</dbReference>
<reference evidence="1 2" key="1">
    <citation type="submission" date="2020-08" db="EMBL/GenBank/DDBJ databases">
        <title>Genomic Encyclopedia of Type Strains, Phase III (KMG-III): the genomes of soil and plant-associated and newly described type strains.</title>
        <authorList>
            <person name="Whitman W."/>
        </authorList>
    </citation>
    <scope>NUCLEOTIDE SEQUENCE [LARGE SCALE GENOMIC DNA]</scope>
    <source>
        <strain evidence="1 2">CECT 3265</strain>
    </source>
</reference>
<protein>
    <submittedName>
        <fullName evidence="1">Uncharacterized protein</fullName>
    </submittedName>
</protein>